<dbReference type="PANTHER" id="PTHR41771">
    <property type="entry name" value="MEMBRANE PROTEIN-RELATED"/>
    <property type="match status" value="1"/>
</dbReference>
<evidence type="ECO:0000313" key="3">
    <source>
        <dbReference type="Proteomes" id="UP000033935"/>
    </source>
</evidence>
<evidence type="ECO:0000256" key="1">
    <source>
        <dbReference type="SAM" id="Phobius"/>
    </source>
</evidence>
<organism evidence="2 3">
    <name type="scientific">Candidatus Uhrbacteria bacterium GW2011_GWF2_39_13</name>
    <dbReference type="NCBI Taxonomy" id="1618995"/>
    <lineage>
        <taxon>Bacteria</taxon>
        <taxon>Candidatus Uhriibacteriota</taxon>
    </lineage>
</organism>
<name>A0A0G0MIG3_9BACT</name>
<dbReference type="EMBL" id="LBWG01000018">
    <property type="protein sequence ID" value="KKR03839.1"/>
    <property type="molecule type" value="Genomic_DNA"/>
</dbReference>
<feature type="transmembrane region" description="Helical" evidence="1">
    <location>
        <begin position="122"/>
        <end position="141"/>
    </location>
</feature>
<dbReference type="PANTHER" id="PTHR41771:SF1">
    <property type="entry name" value="MEMBRANE PROTEIN"/>
    <property type="match status" value="1"/>
</dbReference>
<gene>
    <name evidence="2" type="ORF">UT30_C0018G0018</name>
</gene>
<keyword evidence="1" id="KW-0812">Transmembrane</keyword>
<evidence type="ECO:0000313" key="2">
    <source>
        <dbReference type="EMBL" id="KKR03839.1"/>
    </source>
</evidence>
<dbReference type="InterPro" id="IPR012507">
    <property type="entry name" value="YibE_F"/>
</dbReference>
<accession>A0A0G0MIG3</accession>
<reference evidence="2 3" key="1">
    <citation type="journal article" date="2015" name="Nature">
        <title>rRNA introns, odd ribosomes, and small enigmatic genomes across a large radiation of phyla.</title>
        <authorList>
            <person name="Brown C.T."/>
            <person name="Hug L.A."/>
            <person name="Thomas B.C."/>
            <person name="Sharon I."/>
            <person name="Castelle C.J."/>
            <person name="Singh A."/>
            <person name="Wilkins M.J."/>
            <person name="Williams K.H."/>
            <person name="Banfield J.F."/>
        </authorList>
    </citation>
    <scope>NUCLEOTIDE SEQUENCE [LARGE SCALE GENOMIC DNA]</scope>
</reference>
<feature type="transmembrane region" description="Helical" evidence="1">
    <location>
        <begin position="201"/>
        <end position="224"/>
    </location>
</feature>
<dbReference type="Pfam" id="PF07907">
    <property type="entry name" value="YibE_F"/>
    <property type="match status" value="1"/>
</dbReference>
<feature type="transmembrane region" description="Helical" evidence="1">
    <location>
        <begin position="244"/>
        <end position="262"/>
    </location>
</feature>
<proteinExistence type="predicted"/>
<comment type="caution">
    <text evidence="2">The sequence shown here is derived from an EMBL/GenBank/DDBJ whole genome shotgun (WGS) entry which is preliminary data.</text>
</comment>
<evidence type="ECO:0008006" key="4">
    <source>
        <dbReference type="Google" id="ProtNLM"/>
    </source>
</evidence>
<keyword evidence="1" id="KW-0472">Membrane</keyword>
<keyword evidence="1" id="KW-1133">Transmembrane helix</keyword>
<dbReference type="Proteomes" id="UP000033935">
    <property type="component" value="Unassembled WGS sequence"/>
</dbReference>
<feature type="transmembrane region" description="Helical" evidence="1">
    <location>
        <begin position="148"/>
        <end position="167"/>
    </location>
</feature>
<feature type="transmembrane region" description="Helical" evidence="1">
    <location>
        <begin position="173"/>
        <end position="194"/>
    </location>
</feature>
<dbReference type="AlphaFoldDB" id="A0A0G0MIG3"/>
<feature type="transmembrane region" description="Helical" evidence="1">
    <location>
        <begin position="343"/>
        <end position="368"/>
    </location>
</feature>
<feature type="transmembrane region" description="Helical" evidence="1">
    <location>
        <begin position="302"/>
        <end position="323"/>
    </location>
</feature>
<protein>
    <recommendedName>
        <fullName evidence="4">YibE/F family protein</fullName>
    </recommendedName>
</protein>
<sequence length="376" mass="40677">MKRFISFFIFLSVLCIGSGVIFLFPVQAQIQEEDDKDDIYFIGVVKEISSTERETDPLFADQELKQVTIHLNTGSGWDVQAQYSDNVSTDADNLQVGEKVVVLKTDAFVGETRYVITDKYRLPSVGFLLILFFLSGIIFAGKKGFTSILGLLASLFILSFYTVPAIVQGSPPFVIACISSFIIAILSLTIAHGFSKQTTVALVSTVITLALSLGLSQFFVYTAKLFGLGTEDAYTLSLAGLSNIDLRGLLLAGIIIGILGVLDDVTTAQTATIKNLSAAGVRDFKKLYHAGADVGKEHIVSLVNTLALAYAGASLPLLLLFSLNEGQVPYWIILNGQMITEEIVRTLVGSTALILAVPISTLCAAWFYTRRTSDQA</sequence>